<dbReference type="AlphaFoldDB" id="A0A2Z7AHC9"/>
<comment type="function">
    <text evidence="8">Stimulates the transcription of various genes by recognizing and binding to a CCAAT motif in promoters.</text>
</comment>
<keyword evidence="11" id="KW-1185">Reference proteome</keyword>
<dbReference type="SUPFAM" id="SSF47113">
    <property type="entry name" value="Histone-fold"/>
    <property type="match status" value="1"/>
</dbReference>
<protein>
    <submittedName>
        <fullName evidence="10">Nuclear factor Y isoform 1</fullName>
    </submittedName>
</protein>
<dbReference type="GO" id="GO:0046982">
    <property type="term" value="F:protein heterodimerization activity"/>
    <property type="evidence" value="ECO:0007669"/>
    <property type="project" value="InterPro"/>
</dbReference>
<evidence type="ECO:0000256" key="4">
    <source>
        <dbReference type="ARBA" id="ARBA00023163"/>
    </source>
</evidence>
<accession>A0A2Z7AHC9</accession>
<keyword evidence="3" id="KW-0238">DNA-binding</keyword>
<evidence type="ECO:0000259" key="9">
    <source>
        <dbReference type="Pfam" id="PF00125"/>
    </source>
</evidence>
<organism evidence="10 11">
    <name type="scientific">Dorcoceras hygrometricum</name>
    <dbReference type="NCBI Taxonomy" id="472368"/>
    <lineage>
        <taxon>Eukaryota</taxon>
        <taxon>Viridiplantae</taxon>
        <taxon>Streptophyta</taxon>
        <taxon>Embryophyta</taxon>
        <taxon>Tracheophyta</taxon>
        <taxon>Spermatophyta</taxon>
        <taxon>Magnoliopsida</taxon>
        <taxon>eudicotyledons</taxon>
        <taxon>Gunneridae</taxon>
        <taxon>Pentapetalae</taxon>
        <taxon>asterids</taxon>
        <taxon>lamiids</taxon>
        <taxon>Lamiales</taxon>
        <taxon>Gesneriaceae</taxon>
        <taxon>Didymocarpoideae</taxon>
        <taxon>Trichosporeae</taxon>
        <taxon>Loxocarpinae</taxon>
        <taxon>Dorcoceras</taxon>
    </lineage>
</organism>
<evidence type="ECO:0000256" key="7">
    <source>
        <dbReference type="ARBA" id="ARBA00038129"/>
    </source>
</evidence>
<feature type="domain" description="Core Histone H2A/H2B/H3" evidence="9">
    <location>
        <begin position="114"/>
        <end position="178"/>
    </location>
</feature>
<dbReference type="FunFam" id="1.10.20.10:FF:000062">
    <property type="entry name" value="Nuclear transcription factor Y subunit C"/>
    <property type="match status" value="1"/>
</dbReference>
<dbReference type="OrthoDB" id="1272441at2759"/>
<sequence>MHFFDRERHGGGTSNEASTVLMLFHQEFFGSGQPLAKKVIIIMDMKVNFSSVSKSPSQMYEFIPAPLLSSLSNNQEGDGTDSHFKILVAQNVEKFWIERREEIFNAPDARRQNSLPLACIKRIMKSNEQVKMVSAETPVLFAKACELFIMELTMRAWLHARDKNRRTIQRVDVVEAVRDEDLLSFLTDIVPTQMQLEEPLAPVNHPGENTSLPVPYVLLTVPDVLPTYNRIFPMNMQGMDPSGIAQAGHSVATDPRLAYQMNVHDMNHAFMRNHEMQRGFIFPLPPPSSDEAKTYRGFK</sequence>
<dbReference type="GO" id="GO:0005634">
    <property type="term" value="C:nucleus"/>
    <property type="evidence" value="ECO:0007669"/>
    <property type="project" value="UniProtKB-SubCell"/>
</dbReference>
<evidence type="ECO:0000256" key="8">
    <source>
        <dbReference type="ARBA" id="ARBA00059992"/>
    </source>
</evidence>
<dbReference type="InterPro" id="IPR009072">
    <property type="entry name" value="Histone-fold"/>
</dbReference>
<dbReference type="InterPro" id="IPR050568">
    <property type="entry name" value="Transcr_DNA_Rep_Reg"/>
</dbReference>
<gene>
    <name evidence="10" type="ORF">F511_40389</name>
</gene>
<keyword evidence="4" id="KW-0804">Transcription</keyword>
<dbReference type="GO" id="GO:0006355">
    <property type="term" value="P:regulation of DNA-templated transcription"/>
    <property type="evidence" value="ECO:0007669"/>
    <property type="project" value="TreeGrafter"/>
</dbReference>
<comment type="subunit">
    <text evidence="6">Heterotrimeric transcription factor composed of three components, NF-YA, NF-YB and NF-YC. NF-YB and NF-YC must interact and dimerize for NF-YA association and DNA binding.</text>
</comment>
<dbReference type="EMBL" id="KV017257">
    <property type="protein sequence ID" value="KZV18674.1"/>
    <property type="molecule type" value="Genomic_DNA"/>
</dbReference>
<evidence type="ECO:0000313" key="11">
    <source>
        <dbReference type="Proteomes" id="UP000250235"/>
    </source>
</evidence>
<dbReference type="GO" id="GO:0000976">
    <property type="term" value="F:transcription cis-regulatory region binding"/>
    <property type="evidence" value="ECO:0007669"/>
    <property type="project" value="TreeGrafter"/>
</dbReference>
<comment type="similarity">
    <text evidence="7">Belongs to the NFYC/HAP5 subunit family.</text>
</comment>
<dbReference type="Proteomes" id="UP000250235">
    <property type="component" value="Unassembled WGS sequence"/>
</dbReference>
<evidence type="ECO:0000256" key="1">
    <source>
        <dbReference type="ARBA" id="ARBA00004123"/>
    </source>
</evidence>
<evidence type="ECO:0000256" key="2">
    <source>
        <dbReference type="ARBA" id="ARBA00023015"/>
    </source>
</evidence>
<keyword evidence="2" id="KW-0805">Transcription regulation</keyword>
<evidence type="ECO:0000256" key="5">
    <source>
        <dbReference type="ARBA" id="ARBA00023242"/>
    </source>
</evidence>
<dbReference type="Pfam" id="PF00125">
    <property type="entry name" value="Histone"/>
    <property type="match status" value="1"/>
</dbReference>
<dbReference type="InterPro" id="IPR007125">
    <property type="entry name" value="H2A/H2B/H3"/>
</dbReference>
<comment type="subcellular location">
    <subcellularLocation>
        <location evidence="1">Nucleus</location>
    </subcellularLocation>
</comment>
<dbReference type="PANTHER" id="PTHR10252:SF124">
    <property type="entry name" value="NUCLEAR TRANSCRIPTION FACTOR Y SUBUNIT C-10"/>
    <property type="match status" value="1"/>
</dbReference>
<dbReference type="Gene3D" id="1.10.20.10">
    <property type="entry name" value="Histone, subunit A"/>
    <property type="match status" value="1"/>
</dbReference>
<dbReference type="CDD" id="cd22908">
    <property type="entry name" value="HFD_NFYC-like"/>
    <property type="match status" value="1"/>
</dbReference>
<evidence type="ECO:0000313" key="10">
    <source>
        <dbReference type="EMBL" id="KZV18674.1"/>
    </source>
</evidence>
<proteinExistence type="inferred from homology"/>
<dbReference type="PANTHER" id="PTHR10252">
    <property type="entry name" value="HISTONE-LIKE TRANSCRIPTION FACTOR CCAAT-RELATED"/>
    <property type="match status" value="1"/>
</dbReference>
<keyword evidence="5" id="KW-0539">Nucleus</keyword>
<reference evidence="10 11" key="1">
    <citation type="journal article" date="2015" name="Proc. Natl. Acad. Sci. U.S.A.">
        <title>The resurrection genome of Boea hygrometrica: A blueprint for survival of dehydration.</title>
        <authorList>
            <person name="Xiao L."/>
            <person name="Yang G."/>
            <person name="Zhang L."/>
            <person name="Yang X."/>
            <person name="Zhao S."/>
            <person name="Ji Z."/>
            <person name="Zhou Q."/>
            <person name="Hu M."/>
            <person name="Wang Y."/>
            <person name="Chen M."/>
            <person name="Xu Y."/>
            <person name="Jin H."/>
            <person name="Xiao X."/>
            <person name="Hu G."/>
            <person name="Bao F."/>
            <person name="Hu Y."/>
            <person name="Wan P."/>
            <person name="Li L."/>
            <person name="Deng X."/>
            <person name="Kuang T."/>
            <person name="Xiang C."/>
            <person name="Zhu J.K."/>
            <person name="Oliver M.J."/>
            <person name="He Y."/>
        </authorList>
    </citation>
    <scope>NUCLEOTIDE SEQUENCE [LARGE SCALE GENOMIC DNA]</scope>
    <source>
        <strain evidence="11">cv. XS01</strain>
    </source>
</reference>
<name>A0A2Z7AHC9_9LAMI</name>
<evidence type="ECO:0000256" key="6">
    <source>
        <dbReference type="ARBA" id="ARBA00025911"/>
    </source>
</evidence>
<evidence type="ECO:0000256" key="3">
    <source>
        <dbReference type="ARBA" id="ARBA00023125"/>
    </source>
</evidence>